<dbReference type="PATRIC" id="fig|1179773.3.peg.4629"/>
<feature type="region of interest" description="Disordered" evidence="1">
    <location>
        <begin position="105"/>
        <end position="138"/>
    </location>
</feature>
<evidence type="ECO:0000256" key="1">
    <source>
        <dbReference type="SAM" id="MobiDB-lite"/>
    </source>
</evidence>
<dbReference type="HOGENOM" id="CLU_854414_0_0_11"/>
<dbReference type="KEGG" id="sesp:BN6_46190"/>
<protein>
    <submittedName>
        <fullName evidence="2">Uncharacterized protein</fullName>
    </submittedName>
</protein>
<proteinExistence type="predicted"/>
<evidence type="ECO:0000313" key="2">
    <source>
        <dbReference type="EMBL" id="CCH31898.1"/>
    </source>
</evidence>
<dbReference type="EMBL" id="HE804045">
    <property type="protein sequence ID" value="CCH31898.1"/>
    <property type="molecule type" value="Genomic_DNA"/>
</dbReference>
<name>K0K5Q4_SACES</name>
<accession>K0K5Q4</accession>
<sequence>MGQLAYEFAAEGRRFSVDLLRYINESQEGVATSFAFEEAFGVRDRLHWFIHLKTPADYAILLNMVDHDLEFRRISDDDRLPHKGGGNWDKMFLHRSLHEDVLVPQHGMDHDDDDDDDDHHGGGTFVPPASSQLSQPPELRLNSATAGAIVVRTSDVKYELREEGRMFLAHWQHYVNEKLAGKVTATLYEQTWGQQDHLWQLIHLKSAEDYHELQALERGREMTAEIFERQRIHETKGGGTWDKLFIPASIKDTLLLPHAPNSDG</sequence>
<organism evidence="2 3">
    <name type="scientific">Saccharothrix espanaensis (strain ATCC 51144 / DSM 44229 / JCM 9112 / NBRC 15066 / NRRL 15764)</name>
    <dbReference type="NCBI Taxonomy" id="1179773"/>
    <lineage>
        <taxon>Bacteria</taxon>
        <taxon>Bacillati</taxon>
        <taxon>Actinomycetota</taxon>
        <taxon>Actinomycetes</taxon>
        <taxon>Pseudonocardiales</taxon>
        <taxon>Pseudonocardiaceae</taxon>
        <taxon>Saccharothrix</taxon>
    </lineage>
</organism>
<dbReference type="InterPro" id="IPR046102">
    <property type="entry name" value="DUF6039"/>
</dbReference>
<dbReference type="STRING" id="1179773.BN6_46190"/>
<evidence type="ECO:0000313" key="3">
    <source>
        <dbReference type="Proteomes" id="UP000006281"/>
    </source>
</evidence>
<reference evidence="2 3" key="1">
    <citation type="journal article" date="2012" name="BMC Genomics">
        <title>Complete genome sequence of Saccharothrix espanaensis DSM 44229T and comparison to the other completely sequenced Pseudonocardiaceae.</title>
        <authorList>
            <person name="Strobel T."/>
            <person name="Al-Dilaimi A."/>
            <person name="Blom J."/>
            <person name="Gessner A."/>
            <person name="Kalinowski J."/>
            <person name="Luzhetska M."/>
            <person name="Puhler A."/>
            <person name="Szczepanowski R."/>
            <person name="Bechthold A."/>
            <person name="Ruckert C."/>
        </authorList>
    </citation>
    <scope>NUCLEOTIDE SEQUENCE [LARGE SCALE GENOMIC DNA]</scope>
    <source>
        <strain evidence="3">ATCC 51144 / DSM 44229 / JCM 9112 / NBRC 15066 / NRRL 15764</strain>
    </source>
</reference>
<keyword evidence="3" id="KW-1185">Reference proteome</keyword>
<dbReference type="eggNOG" id="ENOG5033RWG">
    <property type="taxonomic scope" value="Bacteria"/>
</dbReference>
<gene>
    <name evidence="2" type="ordered locus">BN6_46190</name>
</gene>
<dbReference type="AlphaFoldDB" id="K0K5Q4"/>
<dbReference type="Pfam" id="PF19505">
    <property type="entry name" value="DUF6039"/>
    <property type="match status" value="1"/>
</dbReference>
<dbReference type="Proteomes" id="UP000006281">
    <property type="component" value="Chromosome"/>
</dbReference>